<dbReference type="EMBL" id="CADCVE010000015">
    <property type="protein sequence ID" value="CAA9444198.1"/>
    <property type="molecule type" value="Genomic_DNA"/>
</dbReference>
<dbReference type="AlphaFoldDB" id="A0A6J4QHA3"/>
<gene>
    <name evidence="1" type="ORF">AVDCRST_MAG28-817</name>
</gene>
<sequence length="57" mass="6359">MSGHTQRDEISRLFHREAGTFDRKYDSILADKASASSLCSSVIRRVLTAVSLSSWSK</sequence>
<protein>
    <submittedName>
        <fullName evidence="1">Uncharacterized protein</fullName>
    </submittedName>
</protein>
<reference evidence="1" key="1">
    <citation type="submission" date="2020-02" db="EMBL/GenBank/DDBJ databases">
        <authorList>
            <person name="Meier V. D."/>
        </authorList>
    </citation>
    <scope>NUCLEOTIDE SEQUENCE</scope>
    <source>
        <strain evidence="1">AVDCRST_MAG28</strain>
    </source>
</reference>
<organism evidence="1">
    <name type="scientific">uncultured Rubrobacteraceae bacterium</name>
    <dbReference type="NCBI Taxonomy" id="349277"/>
    <lineage>
        <taxon>Bacteria</taxon>
        <taxon>Bacillati</taxon>
        <taxon>Actinomycetota</taxon>
        <taxon>Rubrobacteria</taxon>
        <taxon>Rubrobacterales</taxon>
        <taxon>Rubrobacteraceae</taxon>
        <taxon>environmental samples</taxon>
    </lineage>
</organism>
<proteinExistence type="predicted"/>
<evidence type="ECO:0000313" key="1">
    <source>
        <dbReference type="EMBL" id="CAA9444198.1"/>
    </source>
</evidence>
<name>A0A6J4QHA3_9ACTN</name>
<accession>A0A6J4QHA3</accession>